<evidence type="ECO:0008006" key="6">
    <source>
        <dbReference type="Google" id="ProtNLM"/>
    </source>
</evidence>
<accession>A0A850EL71</accession>
<comment type="caution">
    <text evidence="4">The sequence shown here is derived from an EMBL/GenBank/DDBJ whole genome shotgun (WGS) entry which is preliminary data.</text>
</comment>
<proteinExistence type="predicted"/>
<dbReference type="Gene3D" id="3.80.30.30">
    <property type="match status" value="1"/>
</dbReference>
<reference evidence="4" key="1">
    <citation type="submission" date="2020-06" db="EMBL/GenBank/DDBJ databases">
        <title>Paenibacillus sp. nov., isolated from soil.</title>
        <authorList>
            <person name="Seo Y.L."/>
        </authorList>
    </citation>
    <scope>NUCLEOTIDE SEQUENCE [LARGE SCALE GENOMIC DNA]</scope>
    <source>
        <strain evidence="4">JW14</strain>
    </source>
</reference>
<evidence type="ECO:0000256" key="1">
    <source>
        <dbReference type="ARBA" id="ARBA00022723"/>
    </source>
</evidence>
<organism evidence="4 5">
    <name type="scientific">Paenibacillus agri</name>
    <dbReference type="NCBI Taxonomy" id="2744309"/>
    <lineage>
        <taxon>Bacteria</taxon>
        <taxon>Bacillati</taxon>
        <taxon>Bacillota</taxon>
        <taxon>Bacilli</taxon>
        <taxon>Bacillales</taxon>
        <taxon>Paenibacillaceae</taxon>
        <taxon>Paenibacillus</taxon>
    </lineage>
</organism>
<keyword evidence="2" id="KW-0408">Iron</keyword>
<dbReference type="AlphaFoldDB" id="A0A850EL71"/>
<dbReference type="GO" id="GO:0003824">
    <property type="term" value="F:catalytic activity"/>
    <property type="evidence" value="ECO:0007669"/>
    <property type="project" value="InterPro"/>
</dbReference>
<dbReference type="GO" id="GO:0051536">
    <property type="term" value="F:iron-sulfur cluster binding"/>
    <property type="evidence" value="ECO:0007669"/>
    <property type="project" value="UniProtKB-KW"/>
</dbReference>
<dbReference type="GO" id="GO:0046872">
    <property type="term" value="F:metal ion binding"/>
    <property type="evidence" value="ECO:0007669"/>
    <property type="project" value="UniProtKB-KW"/>
</dbReference>
<dbReference type="PANTHER" id="PTHR43432:SF3">
    <property type="entry name" value="SLR0285 PROTEIN"/>
    <property type="match status" value="1"/>
</dbReference>
<evidence type="ECO:0000256" key="3">
    <source>
        <dbReference type="ARBA" id="ARBA00023014"/>
    </source>
</evidence>
<dbReference type="Proteomes" id="UP000564806">
    <property type="component" value="Unassembled WGS sequence"/>
</dbReference>
<dbReference type="SFLD" id="SFLDS00029">
    <property type="entry name" value="Radical_SAM"/>
    <property type="match status" value="1"/>
</dbReference>
<dbReference type="PANTHER" id="PTHR43432">
    <property type="entry name" value="SLR0285 PROTEIN"/>
    <property type="match status" value="1"/>
</dbReference>
<protein>
    <recommendedName>
        <fullName evidence="6">Radical SAM protein</fullName>
    </recommendedName>
</protein>
<evidence type="ECO:0000313" key="4">
    <source>
        <dbReference type="EMBL" id="NUU62093.1"/>
    </source>
</evidence>
<name>A0A850EL71_9BACL</name>
<evidence type="ECO:0000256" key="2">
    <source>
        <dbReference type="ARBA" id="ARBA00023004"/>
    </source>
</evidence>
<evidence type="ECO:0000313" key="5">
    <source>
        <dbReference type="Proteomes" id="UP000564806"/>
    </source>
</evidence>
<gene>
    <name evidence="4" type="ORF">HPT30_17255</name>
</gene>
<dbReference type="EMBL" id="JABWCS010000212">
    <property type="protein sequence ID" value="NUU62093.1"/>
    <property type="molecule type" value="Genomic_DNA"/>
</dbReference>
<dbReference type="RefSeq" id="WP_175372583.1">
    <property type="nucleotide sequence ID" value="NZ_JABWCS010000212.1"/>
</dbReference>
<keyword evidence="5" id="KW-1185">Reference proteome</keyword>
<keyword evidence="1" id="KW-0479">Metal-binding</keyword>
<dbReference type="InterPro" id="IPR040086">
    <property type="entry name" value="MJ0683-like"/>
</dbReference>
<dbReference type="SFLD" id="SFLDG01084">
    <property type="entry name" value="Uncharacterised_Radical_SAM_Su"/>
    <property type="match status" value="1"/>
</dbReference>
<sequence length="257" mass="29845">MLKEILVSKAMTYEYPPDGGTVPIIDPYDGCTVGCPYCFQLEDEEWNIDLKVKLNIADILQDELMNWNKEDTVYLGSKCDPYMEIDRKYQLTRKCLIELSKLNMKCMVTTKAGSKLIYRDLDVIKAMGDKFTLLLGLSNLHQLKKIDDCALISNIQTANELHRMGVRVWAFITPILPGITNVELMMNALDKDIPVFLDRVRLKKDTKPAMTLESFIDKHHPELANQYQDIIYNDVDIYYDQVREKWSGDQRVRFVFE</sequence>
<keyword evidence="3" id="KW-0411">Iron-sulfur</keyword>
<dbReference type="InterPro" id="IPR007197">
    <property type="entry name" value="rSAM"/>
</dbReference>